<gene>
    <name evidence="2" type="ORF">EYF80_040377</name>
</gene>
<keyword evidence="3" id="KW-1185">Reference proteome</keyword>
<name>A0A4Z2GA45_9TELE</name>
<dbReference type="EMBL" id="SRLO01000657">
    <property type="protein sequence ID" value="TNN49422.1"/>
    <property type="molecule type" value="Genomic_DNA"/>
</dbReference>
<dbReference type="AlphaFoldDB" id="A0A4Z2GA45"/>
<evidence type="ECO:0000313" key="3">
    <source>
        <dbReference type="Proteomes" id="UP000314294"/>
    </source>
</evidence>
<feature type="region of interest" description="Disordered" evidence="1">
    <location>
        <begin position="47"/>
        <end position="66"/>
    </location>
</feature>
<sequence>MEINKTLKTSGSAGKINTKIMVVPHRSYSSIWPFRMTLGVVPAPQLRLRTPPPGRRVTTFSGGQTL</sequence>
<accession>A0A4Z2GA45</accession>
<protein>
    <submittedName>
        <fullName evidence="2">Uncharacterized protein</fullName>
    </submittedName>
</protein>
<reference evidence="2 3" key="1">
    <citation type="submission" date="2019-03" db="EMBL/GenBank/DDBJ databases">
        <title>First draft genome of Liparis tanakae, snailfish: a comprehensive survey of snailfish specific genes.</title>
        <authorList>
            <person name="Kim W."/>
            <person name="Song I."/>
            <person name="Jeong J.-H."/>
            <person name="Kim D."/>
            <person name="Kim S."/>
            <person name="Ryu S."/>
            <person name="Song J.Y."/>
            <person name="Lee S.K."/>
        </authorList>
    </citation>
    <scope>NUCLEOTIDE SEQUENCE [LARGE SCALE GENOMIC DNA]</scope>
    <source>
        <tissue evidence="2">Muscle</tissue>
    </source>
</reference>
<dbReference type="Proteomes" id="UP000314294">
    <property type="component" value="Unassembled WGS sequence"/>
</dbReference>
<comment type="caution">
    <text evidence="2">The sequence shown here is derived from an EMBL/GenBank/DDBJ whole genome shotgun (WGS) entry which is preliminary data.</text>
</comment>
<proteinExistence type="predicted"/>
<organism evidence="2 3">
    <name type="scientific">Liparis tanakae</name>
    <name type="common">Tanaka's snailfish</name>
    <dbReference type="NCBI Taxonomy" id="230148"/>
    <lineage>
        <taxon>Eukaryota</taxon>
        <taxon>Metazoa</taxon>
        <taxon>Chordata</taxon>
        <taxon>Craniata</taxon>
        <taxon>Vertebrata</taxon>
        <taxon>Euteleostomi</taxon>
        <taxon>Actinopterygii</taxon>
        <taxon>Neopterygii</taxon>
        <taxon>Teleostei</taxon>
        <taxon>Neoteleostei</taxon>
        <taxon>Acanthomorphata</taxon>
        <taxon>Eupercaria</taxon>
        <taxon>Perciformes</taxon>
        <taxon>Cottioidei</taxon>
        <taxon>Cottales</taxon>
        <taxon>Liparidae</taxon>
        <taxon>Liparis</taxon>
    </lineage>
</organism>
<evidence type="ECO:0000256" key="1">
    <source>
        <dbReference type="SAM" id="MobiDB-lite"/>
    </source>
</evidence>
<evidence type="ECO:0000313" key="2">
    <source>
        <dbReference type="EMBL" id="TNN49422.1"/>
    </source>
</evidence>